<keyword evidence="3" id="KW-0804">Transcription</keyword>
<sequence length="297" mass="34683">MSFLHLCEQMKCINYNGESDSSIQVKEMAESCLHEEFSAFNTILFLPKGKISYFWGSYVDCTLLEGQFLYLPANYKFTYKTEIQSTLLFLKLHQKIQFCDRYRLEDLIFTTKDNRHGSVFQVDIKTPFMLAANDILNDYVLQLLKSIESGLRCEGFFTLKIRELFYLLGAFYPKEDLSRFFKKALSYDSNFSHHVIQNSHKYQSLTDLADSMNMTVSGIEKRFKKVFGTSGYKWMTEQKVKKIFHAICSSDSNFKEISEDFGFSSKSTLNDFCKRHMGKTPGEIRRNFVHPESLKNK</sequence>
<dbReference type="OrthoDB" id="1031098at2"/>
<reference evidence="5 6" key="1">
    <citation type="submission" date="2019-03" db="EMBL/GenBank/DDBJ databases">
        <title>San Antonio Military Medical Center submission to MRSN (WRAIR), pending publication.</title>
        <authorList>
            <person name="Blyth D.M."/>
            <person name="Mccarthy S.L."/>
            <person name="Schall S.E."/>
            <person name="Stam J.A."/>
            <person name="Ong A.C."/>
            <person name="Mcgann P.T."/>
        </authorList>
    </citation>
    <scope>NUCLEOTIDE SEQUENCE [LARGE SCALE GENOMIC DNA]</scope>
    <source>
        <strain evidence="5 6">MRSN571793</strain>
    </source>
</reference>
<evidence type="ECO:0000256" key="2">
    <source>
        <dbReference type="ARBA" id="ARBA00023125"/>
    </source>
</evidence>
<dbReference type="SUPFAM" id="SSF46689">
    <property type="entry name" value="Homeodomain-like"/>
    <property type="match status" value="1"/>
</dbReference>
<dbReference type="Gene3D" id="1.10.10.60">
    <property type="entry name" value="Homeodomain-like"/>
    <property type="match status" value="1"/>
</dbReference>
<dbReference type="InterPro" id="IPR018060">
    <property type="entry name" value="HTH_AraC"/>
</dbReference>
<keyword evidence="2" id="KW-0238">DNA-binding</keyword>
<dbReference type="SMART" id="SM00342">
    <property type="entry name" value="HTH_ARAC"/>
    <property type="match status" value="1"/>
</dbReference>
<evidence type="ECO:0000313" key="6">
    <source>
        <dbReference type="Proteomes" id="UP000297861"/>
    </source>
</evidence>
<evidence type="ECO:0000313" key="5">
    <source>
        <dbReference type="EMBL" id="TFD96231.1"/>
    </source>
</evidence>
<dbReference type="EMBL" id="SOML01000006">
    <property type="protein sequence ID" value="TFD96231.1"/>
    <property type="molecule type" value="Genomic_DNA"/>
</dbReference>
<organism evidence="5 6">
    <name type="scientific">Dysgonomonas capnocytophagoides</name>
    <dbReference type="NCBI Taxonomy" id="45254"/>
    <lineage>
        <taxon>Bacteria</taxon>
        <taxon>Pseudomonadati</taxon>
        <taxon>Bacteroidota</taxon>
        <taxon>Bacteroidia</taxon>
        <taxon>Bacteroidales</taxon>
        <taxon>Dysgonomonadaceae</taxon>
        <taxon>Dysgonomonas</taxon>
    </lineage>
</organism>
<dbReference type="GO" id="GO:0003700">
    <property type="term" value="F:DNA-binding transcription factor activity"/>
    <property type="evidence" value="ECO:0007669"/>
    <property type="project" value="InterPro"/>
</dbReference>
<dbReference type="Pfam" id="PF12833">
    <property type="entry name" value="HTH_18"/>
    <property type="match status" value="1"/>
</dbReference>
<keyword evidence="6" id="KW-1185">Reference proteome</keyword>
<dbReference type="PROSITE" id="PS01124">
    <property type="entry name" value="HTH_ARAC_FAMILY_2"/>
    <property type="match status" value="1"/>
</dbReference>
<evidence type="ECO:0000259" key="4">
    <source>
        <dbReference type="PROSITE" id="PS01124"/>
    </source>
</evidence>
<evidence type="ECO:0000256" key="1">
    <source>
        <dbReference type="ARBA" id="ARBA00023015"/>
    </source>
</evidence>
<gene>
    <name evidence="5" type="ORF">E2605_11610</name>
</gene>
<dbReference type="STRING" id="1121485.GCA_000426485_00668"/>
<protein>
    <submittedName>
        <fullName evidence="5">AraC family transcriptional regulator</fullName>
    </submittedName>
</protein>
<dbReference type="InterPro" id="IPR009057">
    <property type="entry name" value="Homeodomain-like_sf"/>
</dbReference>
<dbReference type="GO" id="GO:0043565">
    <property type="term" value="F:sequence-specific DNA binding"/>
    <property type="evidence" value="ECO:0007669"/>
    <property type="project" value="InterPro"/>
</dbReference>
<name>A0A4Y8L1T7_9BACT</name>
<dbReference type="AlphaFoldDB" id="A0A4Y8L1T7"/>
<dbReference type="RefSeq" id="WP_134436535.1">
    <property type="nucleotide sequence ID" value="NZ_SOML01000006.1"/>
</dbReference>
<dbReference type="PANTHER" id="PTHR43280:SF2">
    <property type="entry name" value="HTH-TYPE TRANSCRIPTIONAL REGULATOR EXSA"/>
    <property type="match status" value="1"/>
</dbReference>
<feature type="domain" description="HTH araC/xylS-type" evidence="4">
    <location>
        <begin position="189"/>
        <end position="287"/>
    </location>
</feature>
<comment type="caution">
    <text evidence="5">The sequence shown here is derived from an EMBL/GenBank/DDBJ whole genome shotgun (WGS) entry which is preliminary data.</text>
</comment>
<evidence type="ECO:0000256" key="3">
    <source>
        <dbReference type="ARBA" id="ARBA00023163"/>
    </source>
</evidence>
<dbReference type="Proteomes" id="UP000297861">
    <property type="component" value="Unassembled WGS sequence"/>
</dbReference>
<accession>A0A4Y8L1T7</accession>
<proteinExistence type="predicted"/>
<dbReference type="PANTHER" id="PTHR43280">
    <property type="entry name" value="ARAC-FAMILY TRANSCRIPTIONAL REGULATOR"/>
    <property type="match status" value="1"/>
</dbReference>
<keyword evidence="1" id="KW-0805">Transcription regulation</keyword>